<dbReference type="Proteomes" id="UP000433382">
    <property type="component" value="Unassembled WGS sequence"/>
</dbReference>
<evidence type="ECO:0000259" key="1">
    <source>
        <dbReference type="Pfam" id="PF00534"/>
    </source>
</evidence>
<dbReference type="Pfam" id="PF00534">
    <property type="entry name" value="Glycos_transf_1"/>
    <property type="match status" value="1"/>
</dbReference>
<reference evidence="4 5" key="1">
    <citation type="submission" date="2018-08" db="EMBL/GenBank/DDBJ databases">
        <title>A genome reference for cultivated species of the human gut microbiota.</title>
        <authorList>
            <person name="Zou Y."/>
            <person name="Xue W."/>
            <person name="Luo G."/>
        </authorList>
    </citation>
    <scope>NUCLEOTIDE SEQUENCE [LARGE SCALE GENOMIC DNA]</scope>
    <source>
        <strain evidence="4 5">OM08-13BH</strain>
    </source>
</reference>
<keyword evidence="4" id="KW-0808">Transferase</keyword>
<protein>
    <submittedName>
        <fullName evidence="4">Glycosyltransferase</fullName>
    </submittedName>
</protein>
<dbReference type="AlphaFoldDB" id="A0A396F002"/>
<dbReference type="PANTHER" id="PTHR45947">
    <property type="entry name" value="SULFOQUINOVOSYL TRANSFERASE SQD2"/>
    <property type="match status" value="1"/>
</dbReference>
<gene>
    <name evidence="4" type="ORF">DXC16_17570</name>
    <name evidence="3" type="ORF">GAY01_16925</name>
</gene>
<sequence length="366" mass="41628">MKILHYIPSIDRTSGGVGAYMQLLTTELGKLVELHVVTHHEANPLTLENCTVHYIPKNNNPFSNKGKTEFLTLLNDIKPDVFHANSCWLPLSARTTIWAKNIGYTVVYTPHGMLEPWIMKRHYWTKKFPASLLFQKRGIQIANVIHATAESEKHNLTQLGWNNNIEVIPNCVEIDKITMKESWIRNKNILFLSRVHIKKGINFLIEATANLKTELQGYTINIAGEGEESYINELKQLASKLGVENLIHFIGGVYGDKKWELFKKADLFVLPTHSENFGIVVAEALACGTPVITTQGTPWQELESYHCGWWTEIGTEATTKALKEFLQCTETQLEQMGKNGRKLIEEKYSSQKVAQDMVELYKKVCL</sequence>
<dbReference type="RefSeq" id="WP_005844789.1">
    <property type="nucleotide sequence ID" value="NZ_DAWDEE010000044.1"/>
</dbReference>
<dbReference type="InterPro" id="IPR050194">
    <property type="entry name" value="Glycosyltransferase_grp1"/>
</dbReference>
<accession>A0A396F002</accession>
<evidence type="ECO:0000313" key="3">
    <source>
        <dbReference type="EMBL" id="KAB3566444.1"/>
    </source>
</evidence>
<comment type="caution">
    <text evidence="4">The sequence shown here is derived from an EMBL/GenBank/DDBJ whole genome shotgun (WGS) entry which is preliminary data.</text>
</comment>
<organism evidence="4 5">
    <name type="scientific">Phocaeicola vulgatus</name>
    <name type="common">Bacteroides vulgatus</name>
    <dbReference type="NCBI Taxonomy" id="821"/>
    <lineage>
        <taxon>Bacteria</taxon>
        <taxon>Pseudomonadati</taxon>
        <taxon>Bacteroidota</taxon>
        <taxon>Bacteroidia</taxon>
        <taxon>Bacteroidales</taxon>
        <taxon>Bacteroidaceae</taxon>
        <taxon>Phocaeicola</taxon>
    </lineage>
</organism>
<evidence type="ECO:0000259" key="2">
    <source>
        <dbReference type="Pfam" id="PF13439"/>
    </source>
</evidence>
<dbReference type="InterPro" id="IPR001296">
    <property type="entry name" value="Glyco_trans_1"/>
</dbReference>
<evidence type="ECO:0000313" key="4">
    <source>
        <dbReference type="EMBL" id="RGM41105.1"/>
    </source>
</evidence>
<dbReference type="GO" id="GO:0016757">
    <property type="term" value="F:glycosyltransferase activity"/>
    <property type="evidence" value="ECO:0007669"/>
    <property type="project" value="InterPro"/>
</dbReference>
<dbReference type="Pfam" id="PF13439">
    <property type="entry name" value="Glyco_transf_4"/>
    <property type="match status" value="1"/>
</dbReference>
<proteinExistence type="predicted"/>
<dbReference type="SUPFAM" id="SSF53756">
    <property type="entry name" value="UDP-Glycosyltransferase/glycogen phosphorylase"/>
    <property type="match status" value="1"/>
</dbReference>
<dbReference type="Gene3D" id="3.40.50.2000">
    <property type="entry name" value="Glycogen Phosphorylase B"/>
    <property type="match status" value="2"/>
</dbReference>
<reference evidence="3 6" key="2">
    <citation type="journal article" date="2019" name="Nat. Med.">
        <title>A library of human gut bacterial isolates paired with longitudinal multiomics data enables mechanistic microbiome research.</title>
        <authorList>
            <person name="Poyet M."/>
            <person name="Groussin M."/>
            <person name="Gibbons S.M."/>
            <person name="Avila-Pacheco J."/>
            <person name="Jiang X."/>
            <person name="Kearney S.M."/>
            <person name="Perrotta A.R."/>
            <person name="Berdy B."/>
            <person name="Zhao S."/>
            <person name="Lieberman T.D."/>
            <person name="Swanson P.K."/>
            <person name="Smith M."/>
            <person name="Roesemann S."/>
            <person name="Alexander J.E."/>
            <person name="Rich S.A."/>
            <person name="Livny J."/>
            <person name="Vlamakis H."/>
            <person name="Clish C."/>
            <person name="Bullock K."/>
            <person name="Deik A."/>
            <person name="Scott J."/>
            <person name="Pierce K.A."/>
            <person name="Xavier R.J."/>
            <person name="Alm E.J."/>
        </authorList>
    </citation>
    <scope>NUCLEOTIDE SEQUENCE [LARGE SCALE GENOMIC DNA]</scope>
    <source>
        <strain evidence="3 6">BIOML-A73</strain>
    </source>
</reference>
<dbReference type="EMBL" id="QSTG01000036">
    <property type="protein sequence ID" value="RGM41105.1"/>
    <property type="molecule type" value="Genomic_DNA"/>
</dbReference>
<feature type="domain" description="Glycosyl transferase family 1" evidence="1">
    <location>
        <begin position="186"/>
        <end position="342"/>
    </location>
</feature>
<evidence type="ECO:0000313" key="6">
    <source>
        <dbReference type="Proteomes" id="UP000433382"/>
    </source>
</evidence>
<dbReference type="InterPro" id="IPR028098">
    <property type="entry name" value="Glyco_trans_4-like_N"/>
</dbReference>
<name>A0A396F002_PHOVU</name>
<dbReference type="Proteomes" id="UP000261003">
    <property type="component" value="Unassembled WGS sequence"/>
</dbReference>
<evidence type="ECO:0000313" key="5">
    <source>
        <dbReference type="Proteomes" id="UP000261003"/>
    </source>
</evidence>
<dbReference type="PANTHER" id="PTHR45947:SF3">
    <property type="entry name" value="SULFOQUINOVOSYL TRANSFERASE SQD2"/>
    <property type="match status" value="1"/>
</dbReference>
<feature type="domain" description="Glycosyltransferase subfamily 4-like N-terminal" evidence="2">
    <location>
        <begin position="15"/>
        <end position="175"/>
    </location>
</feature>
<dbReference type="EMBL" id="WCZM01000027">
    <property type="protein sequence ID" value="KAB3566444.1"/>
    <property type="molecule type" value="Genomic_DNA"/>
</dbReference>